<evidence type="ECO:0000256" key="1">
    <source>
        <dbReference type="SAM" id="SignalP"/>
    </source>
</evidence>
<dbReference type="EMBL" id="JAAEJV010000011">
    <property type="protein sequence ID" value="MBF5059103.1"/>
    <property type="molecule type" value="Genomic_DNA"/>
</dbReference>
<organism evidence="2 3">
    <name type="scientific">Candidatus Neptunichlamydia vexilliferae</name>
    <dbReference type="NCBI Taxonomy" id="1651774"/>
    <lineage>
        <taxon>Bacteria</taxon>
        <taxon>Pseudomonadati</taxon>
        <taxon>Chlamydiota</taxon>
        <taxon>Chlamydiia</taxon>
        <taxon>Parachlamydiales</taxon>
        <taxon>Simkaniaceae</taxon>
        <taxon>Candidatus Neptunichlamydia</taxon>
    </lineage>
</organism>
<evidence type="ECO:0000313" key="2">
    <source>
        <dbReference type="EMBL" id="MBF5059103.1"/>
    </source>
</evidence>
<dbReference type="RefSeq" id="WP_194847405.1">
    <property type="nucleotide sequence ID" value="NZ_JAAEJV010000011.1"/>
</dbReference>
<evidence type="ECO:0008006" key="4">
    <source>
        <dbReference type="Google" id="ProtNLM"/>
    </source>
</evidence>
<protein>
    <recommendedName>
        <fullName evidence="4">AsmA-like C-terminal domain-containing protein</fullName>
    </recommendedName>
</protein>
<feature type="signal peptide" evidence="1">
    <location>
        <begin position="1"/>
        <end position="20"/>
    </location>
</feature>
<comment type="caution">
    <text evidence="2">The sequence shown here is derived from an EMBL/GenBank/DDBJ whole genome shotgun (WGS) entry which is preliminary data.</text>
</comment>
<feature type="chain" id="PRO_5046815686" description="AsmA-like C-terminal domain-containing protein" evidence="1">
    <location>
        <begin position="21"/>
        <end position="830"/>
    </location>
</feature>
<sequence>MSRAKKVILFSLATPAVAFAVCFAFLPTILSSNFGKNLITSRNLSIGELSLSWAEGQSLKNLRYKETGLKVSIPSIESECSFWNLLFRSGSIGKTTITNPVIQVDPEKTYAEKKGAGWSNFSGELIVKNGRAIARNVMIEGIKIDFKKGETFSFFAEGQTADGSFSLRGNEAFEGQGTINRLPLKGVDELVAAFYPEGRGLLLKVFGNTLDANFTSKKQGAGLDLTLALNSPLLQTRLEANYTEDMLKLIKPMSLTWTPGLQLYLASASLNPEEFQMLTSRGNFSFQQVKGDFSIGDRMGNLLLKFPNQKPITFQDIAFDLNLKKGHLSLEGETTPSGKVALEVGKETVKVTLKDFSSQVADPFLKTRGQLPNMIGPTLDLAYAKKGKNIDLKVDSDGLFFTGAFVQNKALRLRRPLKGSWKVSETSYDALRRWRDPNVTPSPFKIIGTGELKIELTSLLLPPDRSKATFDAQLQLNKLKLNHAELRRFDFKVTKEEEIEFQFDGNVAIDGARKNGEVSGKGQFSGELGNGNVTTSIEAEISHLPSIFIDILQPSEYPPSAFLGDLIDATFNAEIAQGRGTVNMELNASACRASFAGRVSNGVLTLAKPLQALFTITPQLNAVLDKSAKLVVVAMEKPISLYIDPKGFSVPLKDLHIRSMSLQYGQLDMGQIICQNSGSASEISGIFKMADSSTVSIWFAPAEFNMSRGNVTIDRTEILYDRRYEVCLWGHVFFPRRYVDMTLGITAPALRSFGISGINNSYVLKVPVNGPFGNVEVDTGAATAKIAFLVARKHIAPRAGVFGQVLGTIGDLADNQSDVPPPKPPFPWQK</sequence>
<keyword evidence="1" id="KW-0732">Signal</keyword>
<proteinExistence type="predicted"/>
<dbReference type="Proteomes" id="UP001194714">
    <property type="component" value="Unassembled WGS sequence"/>
</dbReference>
<accession>A0ABS0AY88</accession>
<gene>
    <name evidence="2" type="ORF">NEPTK9_000610</name>
</gene>
<reference evidence="2 3" key="1">
    <citation type="submission" date="2020-01" db="EMBL/GenBank/DDBJ databases">
        <title>Draft genome sequence of Cand. Neptunochlamydia vexilliferae K9.</title>
        <authorList>
            <person name="Schulz F."/>
            <person name="Koestlbacher S."/>
            <person name="Wascher F."/>
            <person name="Pizzetti I."/>
            <person name="Horn M."/>
        </authorList>
    </citation>
    <scope>NUCLEOTIDE SEQUENCE [LARGE SCALE GENOMIC DNA]</scope>
    <source>
        <strain evidence="2 3">K9</strain>
    </source>
</reference>
<evidence type="ECO:0000313" key="3">
    <source>
        <dbReference type="Proteomes" id="UP001194714"/>
    </source>
</evidence>
<name>A0ABS0AY88_9BACT</name>
<keyword evidence="3" id="KW-1185">Reference proteome</keyword>